<keyword evidence="3" id="KW-0819">tRNA processing</keyword>
<dbReference type="InParanoid" id="A0A317XT73"/>
<keyword evidence="11" id="KW-1185">Reference proteome</keyword>
<evidence type="ECO:0000256" key="8">
    <source>
        <dbReference type="SAM" id="MobiDB-lite"/>
    </source>
</evidence>
<feature type="region of interest" description="Disordered" evidence="8">
    <location>
        <begin position="310"/>
        <end position="331"/>
    </location>
</feature>
<feature type="region of interest" description="Disordered" evidence="8">
    <location>
        <begin position="250"/>
        <end position="276"/>
    </location>
</feature>
<name>A0A317XT73_9BASI</name>
<dbReference type="EC" id="4.6.1.16" evidence="2"/>
<dbReference type="GO" id="GO:0000213">
    <property type="term" value="F:tRNA-intron lyase activity"/>
    <property type="evidence" value="ECO:0007669"/>
    <property type="project" value="UniProtKB-EC"/>
</dbReference>
<feature type="active site" evidence="7">
    <location>
        <position position="498"/>
    </location>
</feature>
<evidence type="ECO:0000313" key="11">
    <source>
        <dbReference type="Proteomes" id="UP000246740"/>
    </source>
</evidence>
<feature type="active site" evidence="7">
    <location>
        <position position="442"/>
    </location>
</feature>
<dbReference type="InterPro" id="IPR006677">
    <property type="entry name" value="tRNA_intron_Endonuc_cat-like"/>
</dbReference>
<dbReference type="PIRSF" id="PIRSF011789">
    <property type="entry name" value="tRNA_splic_SEN2"/>
    <property type="match status" value="1"/>
</dbReference>
<dbReference type="PANTHER" id="PTHR21227">
    <property type="entry name" value="TRNA-SPLICING ENDONUCLEASE SUBUNIT SEN2"/>
    <property type="match status" value="1"/>
</dbReference>
<evidence type="ECO:0000256" key="1">
    <source>
        <dbReference type="ARBA" id="ARBA00008078"/>
    </source>
</evidence>
<sequence>MPRQRNTTGWAYSSAEGSLAGAGAGAASASRSTGTQGPSLPRVVGAGKRGTAQKNQLYARPLPVRLDTEQHATSSPSAPHAASSLWNTLCTTLTLGFYTPTGPSTSTVSPEGGVTSQDSGSADAALVSVLYDRKLQTVWVSDMEQGLRMLWRRGFFGKGNLSRSEPAWRQRKINEIDAMRQGRLTAEQLTQQRREERKALKIERARAAVRAGQQLPDGILALGGEVTDADRIPGASHDELMADIERQVEEQMASEEDGAAAKNRDDLPQQPANLWTGEEEVPDIVPGQARIKGLKYFAEEVKANQARKAEQLAQHSQAQDGAEAEAAAASGETDVVDMERMQLSLVETFFLAGMLGCLEIRSDAADGSTLSLQDFYRCCLESTLPAPLLGLRERGLAERHLRSLYARPDNPFLINYVAYHHFRSLGWVVKTGIKFCADLLLYKKGPVFSHAEFAVVVIPAYEDPADQESSPFPAHPNAGQKDWIWFSTINRVQSQVLKTLILAHVFVPSLQRCPPSAVDSPQAFVDNLRSGKSYAIKEVAIRRWVPARMKP</sequence>
<dbReference type="InterPro" id="IPR036167">
    <property type="entry name" value="tRNA_intron_Endo_cat-like_sf"/>
</dbReference>
<dbReference type="SUPFAM" id="SSF53032">
    <property type="entry name" value="tRNA-intron endonuclease catalytic domain-like"/>
    <property type="match status" value="1"/>
</dbReference>
<evidence type="ECO:0000256" key="4">
    <source>
        <dbReference type="ARBA" id="ARBA00023239"/>
    </source>
</evidence>
<comment type="similarity">
    <text evidence="1">Belongs to the tRNA-intron endonuclease family.</text>
</comment>
<evidence type="ECO:0000256" key="7">
    <source>
        <dbReference type="PIRSR" id="PIRSR011789-1"/>
    </source>
</evidence>
<dbReference type="FunCoup" id="A0A317XT73">
    <property type="interactions" value="19"/>
</dbReference>
<reference evidence="10 11" key="1">
    <citation type="journal article" date="2018" name="Mol. Biol. Evol.">
        <title>Broad Genomic Sampling Reveals a Smut Pathogenic Ancestry of the Fungal Clade Ustilaginomycotina.</title>
        <authorList>
            <person name="Kijpornyongpan T."/>
            <person name="Mondo S.J."/>
            <person name="Barry K."/>
            <person name="Sandor L."/>
            <person name="Lee J."/>
            <person name="Lipzen A."/>
            <person name="Pangilinan J."/>
            <person name="LaButti K."/>
            <person name="Hainaut M."/>
            <person name="Henrissat B."/>
            <person name="Grigoriev I.V."/>
            <person name="Spatafora J.W."/>
            <person name="Aime M.C."/>
        </authorList>
    </citation>
    <scope>NUCLEOTIDE SEQUENCE [LARGE SCALE GENOMIC DNA]</scope>
    <source>
        <strain evidence="10 11">MCA 3645</strain>
    </source>
</reference>
<dbReference type="AlphaFoldDB" id="A0A317XT73"/>
<dbReference type="Proteomes" id="UP000246740">
    <property type="component" value="Unassembled WGS sequence"/>
</dbReference>
<dbReference type="STRING" id="1882483.A0A317XT73"/>
<organism evidence="10 11">
    <name type="scientific">Testicularia cyperi</name>
    <dbReference type="NCBI Taxonomy" id="1882483"/>
    <lineage>
        <taxon>Eukaryota</taxon>
        <taxon>Fungi</taxon>
        <taxon>Dikarya</taxon>
        <taxon>Basidiomycota</taxon>
        <taxon>Ustilaginomycotina</taxon>
        <taxon>Ustilaginomycetes</taxon>
        <taxon>Ustilaginales</taxon>
        <taxon>Anthracoideaceae</taxon>
        <taxon>Testicularia</taxon>
    </lineage>
</organism>
<dbReference type="Pfam" id="PF01974">
    <property type="entry name" value="tRNA_int_endo"/>
    <property type="match status" value="1"/>
</dbReference>
<dbReference type="EMBL" id="KZ819190">
    <property type="protein sequence ID" value="PWZ01495.1"/>
    <property type="molecule type" value="Genomic_DNA"/>
</dbReference>
<dbReference type="GO" id="GO:0000214">
    <property type="term" value="C:tRNA-intron endonuclease complex"/>
    <property type="evidence" value="ECO:0007669"/>
    <property type="project" value="InterPro"/>
</dbReference>
<dbReference type="InterPro" id="IPR016589">
    <property type="entry name" value="tRNA_splic_SEN2"/>
</dbReference>
<feature type="domain" description="tRNA intron endonuclease catalytic" evidence="9">
    <location>
        <begin position="412"/>
        <end position="505"/>
    </location>
</feature>
<dbReference type="InterPro" id="IPR006676">
    <property type="entry name" value="tRNA_splic"/>
</dbReference>
<dbReference type="FunFam" id="3.40.1350.10:FF:000007">
    <property type="entry name" value="tRNA-splicing endonuclease subunit Sen2"/>
    <property type="match status" value="1"/>
</dbReference>
<feature type="active site" evidence="7">
    <location>
        <position position="450"/>
    </location>
</feature>
<evidence type="ECO:0000256" key="3">
    <source>
        <dbReference type="ARBA" id="ARBA00022694"/>
    </source>
</evidence>
<evidence type="ECO:0000256" key="2">
    <source>
        <dbReference type="ARBA" id="ARBA00012573"/>
    </source>
</evidence>
<evidence type="ECO:0000256" key="6">
    <source>
        <dbReference type="ARBA" id="ARBA00034031"/>
    </source>
</evidence>
<dbReference type="OrthoDB" id="10249562at2759"/>
<feature type="compositionally biased region" description="Low complexity" evidence="8">
    <location>
        <begin position="21"/>
        <end position="34"/>
    </location>
</feature>
<dbReference type="GO" id="GO:0003676">
    <property type="term" value="F:nucleic acid binding"/>
    <property type="evidence" value="ECO:0007669"/>
    <property type="project" value="InterPro"/>
</dbReference>
<gene>
    <name evidence="10" type="ORF">BCV70DRAFT_198928</name>
</gene>
<evidence type="ECO:0000259" key="9">
    <source>
        <dbReference type="Pfam" id="PF01974"/>
    </source>
</evidence>
<feature type="region of interest" description="Disordered" evidence="8">
    <location>
        <begin position="21"/>
        <end position="57"/>
    </location>
</feature>
<dbReference type="Gene3D" id="3.40.1350.10">
    <property type="match status" value="1"/>
</dbReference>
<keyword evidence="4" id="KW-0456">Lyase</keyword>
<evidence type="ECO:0000256" key="5">
    <source>
        <dbReference type="ARBA" id="ARBA00032432"/>
    </source>
</evidence>
<dbReference type="InterPro" id="IPR011856">
    <property type="entry name" value="tRNA_endonuc-like_dom_sf"/>
</dbReference>
<protein>
    <recommendedName>
        <fullName evidence="2">tRNA-intron lyase</fullName>
        <ecNumber evidence="2">4.6.1.16</ecNumber>
    </recommendedName>
    <alternativeName>
        <fullName evidence="5">tRNA-intron endonuclease Sen2</fullName>
    </alternativeName>
</protein>
<comment type="catalytic activity">
    <reaction evidence="6">
        <text>pretRNA = a 3'-half-tRNA molecule with a 5'-OH end + a 5'-half-tRNA molecule with a 2',3'-cyclic phosphate end + an intron with a 2',3'-cyclic phosphate and a 5'-hydroxyl terminus.</text>
        <dbReference type="EC" id="4.6.1.16"/>
    </reaction>
</comment>
<dbReference type="GO" id="GO:0005737">
    <property type="term" value="C:cytoplasm"/>
    <property type="evidence" value="ECO:0007669"/>
    <property type="project" value="TreeGrafter"/>
</dbReference>
<dbReference type="GO" id="GO:0000379">
    <property type="term" value="P:tRNA-type intron splice site recognition and cleavage"/>
    <property type="evidence" value="ECO:0007669"/>
    <property type="project" value="TreeGrafter"/>
</dbReference>
<proteinExistence type="inferred from homology"/>
<evidence type="ECO:0000313" key="10">
    <source>
        <dbReference type="EMBL" id="PWZ01495.1"/>
    </source>
</evidence>
<accession>A0A317XT73</accession>
<dbReference type="PANTHER" id="PTHR21227:SF0">
    <property type="entry name" value="TRNA-SPLICING ENDONUCLEASE SUBUNIT SEN2"/>
    <property type="match status" value="1"/>
</dbReference>
<dbReference type="CDD" id="cd22363">
    <property type="entry name" value="tRNA-intron_lyase_C"/>
    <property type="match status" value="1"/>
</dbReference>